<dbReference type="Gene3D" id="3.40.50.150">
    <property type="entry name" value="Vaccinia Virus protein VP39"/>
    <property type="match status" value="1"/>
</dbReference>
<keyword evidence="3 5" id="KW-0949">S-adenosyl-L-methionine</keyword>
<feature type="compositionally biased region" description="Basic residues" evidence="7">
    <location>
        <begin position="498"/>
        <end position="509"/>
    </location>
</feature>
<feature type="binding site" evidence="5">
    <location>
        <position position="313"/>
    </location>
    <ligand>
        <name>S-adenosyl-L-methionine</name>
        <dbReference type="ChEBI" id="CHEBI:59789"/>
    </ligand>
</feature>
<evidence type="ECO:0000259" key="8">
    <source>
        <dbReference type="PROSITE" id="PS51686"/>
    </source>
</evidence>
<protein>
    <submittedName>
        <fullName evidence="9">Putative methyltransferase NSUN5</fullName>
    </submittedName>
</protein>
<sequence>MVNKQSIKPANKDHDKTTGLYKIAAKIVKKVKSGSNYKSQLYQAQYPNKLLLNAVLMNVFKWEKVIDVLIEKSNILEKENNMDRELAYVLITELMWSKFGLKGSAKNIMAVKKYKSEFLKLMEENDLKNLTTSLPPKVWKPRFFRVNTLLTTLEDVLKKLSDLKFKKFKTPKTYAEFLELIKSDKFKGNCFVIDIHIKDLLVFNSKVKFYNLEDYNNGLLIVQDKASCLAAHLLNPEPDSTVLDMCAAPGMKTSHLAALMQNKGKLYAVDRCKERFNVLQNILEKYGVKNVETFNMDALTFPYYDDVKYILVDPSCSGSGIVDRVRNDPTLKNEHFKKRLKKLANVHAQLLNHALKSYPNLKRLVYSTCSTNPEENEAVVDEALSVNGKFKLLNCTKMLKGWTNKGAPGYDCSEMCLNAVSNVDCTNGFFIAVFVCRDFEEAEEEEDKKEVKKIEEEDEEEKIEEKYIIDSKKLKKTKANKNSLQSVNIKDNTNTPIKKSKNVKRRERRLKLEQAKGISNNTNTPIKKSKNVKRRERRLKLEQAKGISNKTKKPKKVKTEEI</sequence>
<feature type="binding site" evidence="5">
    <location>
        <position position="297"/>
    </location>
    <ligand>
        <name>S-adenosyl-L-methionine</name>
        <dbReference type="ChEBI" id="CHEBI:59789"/>
    </ligand>
</feature>
<feature type="active site" description="Nucleophile" evidence="5">
    <location>
        <position position="369"/>
    </location>
</feature>
<dbReference type="Gene3D" id="3.30.70.1170">
    <property type="entry name" value="Sun protein, domain 3"/>
    <property type="match status" value="1"/>
</dbReference>
<name>A0A2S2Q157_9HEMI</name>
<dbReference type="CDD" id="cd02440">
    <property type="entry name" value="AdoMet_MTases"/>
    <property type="match status" value="1"/>
</dbReference>
<dbReference type="GO" id="GO:0005730">
    <property type="term" value="C:nucleolus"/>
    <property type="evidence" value="ECO:0007669"/>
    <property type="project" value="TreeGrafter"/>
</dbReference>
<gene>
    <name evidence="9" type="primary">NSUN5</name>
    <name evidence="9" type="ORF">g.26093</name>
</gene>
<feature type="coiled-coil region" evidence="6">
    <location>
        <begin position="437"/>
        <end position="464"/>
    </location>
</feature>
<evidence type="ECO:0000256" key="6">
    <source>
        <dbReference type="SAM" id="Coils"/>
    </source>
</evidence>
<dbReference type="InterPro" id="IPR023267">
    <property type="entry name" value="RCMT"/>
</dbReference>
<dbReference type="PROSITE" id="PS51686">
    <property type="entry name" value="SAM_MT_RSMB_NOP"/>
    <property type="match status" value="1"/>
</dbReference>
<dbReference type="GO" id="GO:0003723">
    <property type="term" value="F:RNA binding"/>
    <property type="evidence" value="ECO:0007669"/>
    <property type="project" value="UniProtKB-UniRule"/>
</dbReference>
<dbReference type="Pfam" id="PF01189">
    <property type="entry name" value="Methyltr_RsmB-F"/>
    <property type="match status" value="1"/>
</dbReference>
<dbReference type="InterPro" id="IPR048889">
    <property type="entry name" value="NSUN5_RCM1_N"/>
</dbReference>
<dbReference type="InterPro" id="IPR001678">
    <property type="entry name" value="MeTrfase_RsmB-F_NOP2_dom"/>
</dbReference>
<feature type="compositionally biased region" description="Basic residues" evidence="7">
    <location>
        <begin position="527"/>
        <end position="538"/>
    </location>
</feature>
<keyword evidence="6" id="KW-0175">Coiled coil</keyword>
<dbReference type="EMBL" id="GGMS01002312">
    <property type="protein sequence ID" value="MBY71515.1"/>
    <property type="molecule type" value="Transcribed_RNA"/>
</dbReference>
<dbReference type="AlphaFoldDB" id="A0A2S2Q157"/>
<feature type="compositionally biased region" description="Polar residues" evidence="7">
    <location>
        <begin position="485"/>
        <end position="497"/>
    </location>
</feature>
<dbReference type="Pfam" id="PF21148">
    <property type="entry name" value="NSUN5_fdxn-like"/>
    <property type="match status" value="1"/>
</dbReference>
<reference evidence="9" key="1">
    <citation type="submission" date="2018-04" db="EMBL/GenBank/DDBJ databases">
        <title>Transcriptome assembly of Sipha flava.</title>
        <authorList>
            <person name="Scully E.D."/>
            <person name="Geib S.M."/>
            <person name="Palmer N.A."/>
            <person name="Koch K."/>
            <person name="Bradshaw J."/>
            <person name="Heng-Moss T."/>
            <person name="Sarath G."/>
        </authorList>
    </citation>
    <scope>NUCLEOTIDE SEQUENCE</scope>
</reference>
<feature type="binding site" evidence="5">
    <location>
        <position position="270"/>
    </location>
    <ligand>
        <name>S-adenosyl-L-methionine</name>
        <dbReference type="ChEBI" id="CHEBI:59789"/>
    </ligand>
</feature>
<keyword evidence="1 5" id="KW-0489">Methyltransferase</keyword>
<evidence type="ECO:0000256" key="5">
    <source>
        <dbReference type="PROSITE-ProRule" id="PRU01023"/>
    </source>
</evidence>
<evidence type="ECO:0000256" key="2">
    <source>
        <dbReference type="ARBA" id="ARBA00022679"/>
    </source>
</evidence>
<evidence type="ECO:0000313" key="9">
    <source>
        <dbReference type="EMBL" id="MBY71515.1"/>
    </source>
</evidence>
<feature type="domain" description="SAM-dependent MTase RsmB/NOP-type" evidence="8">
    <location>
        <begin position="132"/>
        <end position="437"/>
    </location>
</feature>
<dbReference type="InterPro" id="IPR029063">
    <property type="entry name" value="SAM-dependent_MTases_sf"/>
</dbReference>
<organism evidence="9">
    <name type="scientific">Sipha flava</name>
    <name type="common">yellow sugarcane aphid</name>
    <dbReference type="NCBI Taxonomy" id="143950"/>
    <lineage>
        <taxon>Eukaryota</taxon>
        <taxon>Metazoa</taxon>
        <taxon>Ecdysozoa</taxon>
        <taxon>Arthropoda</taxon>
        <taxon>Hexapoda</taxon>
        <taxon>Insecta</taxon>
        <taxon>Pterygota</taxon>
        <taxon>Neoptera</taxon>
        <taxon>Paraneoptera</taxon>
        <taxon>Hemiptera</taxon>
        <taxon>Sternorrhyncha</taxon>
        <taxon>Aphidomorpha</taxon>
        <taxon>Aphidoidea</taxon>
        <taxon>Aphididae</taxon>
        <taxon>Sipha</taxon>
    </lineage>
</organism>
<dbReference type="PANTHER" id="PTHR22807">
    <property type="entry name" value="NOP2 YEAST -RELATED NOL1/NOP2/FMU SUN DOMAIN-CONTAINING"/>
    <property type="match status" value="1"/>
</dbReference>
<evidence type="ECO:0000256" key="1">
    <source>
        <dbReference type="ARBA" id="ARBA00022603"/>
    </source>
</evidence>
<dbReference type="SUPFAM" id="SSF53335">
    <property type="entry name" value="S-adenosyl-L-methionine-dependent methyltransferases"/>
    <property type="match status" value="1"/>
</dbReference>
<dbReference type="InterPro" id="IPR049560">
    <property type="entry name" value="MeTrfase_RsmB-F_NOP2_cat"/>
</dbReference>
<evidence type="ECO:0000256" key="3">
    <source>
        <dbReference type="ARBA" id="ARBA00022691"/>
    </source>
</evidence>
<feature type="compositionally biased region" description="Polar residues" evidence="7">
    <location>
        <begin position="517"/>
        <end position="526"/>
    </location>
</feature>
<comment type="similarity">
    <text evidence="5">Belongs to the class I-like SAM-binding methyltransferase superfamily. RsmB/NOP family.</text>
</comment>
<dbReference type="PRINTS" id="PR02008">
    <property type="entry name" value="RCMTFAMILY"/>
</dbReference>
<dbReference type="GO" id="GO:0070475">
    <property type="term" value="P:rRNA base methylation"/>
    <property type="evidence" value="ECO:0007669"/>
    <property type="project" value="TreeGrafter"/>
</dbReference>
<evidence type="ECO:0000256" key="4">
    <source>
        <dbReference type="ARBA" id="ARBA00022884"/>
    </source>
</evidence>
<dbReference type="Pfam" id="PF21153">
    <property type="entry name" value="NSUN5_N"/>
    <property type="match status" value="1"/>
</dbReference>
<dbReference type="OrthoDB" id="435282at2759"/>
<dbReference type="GO" id="GO:0008173">
    <property type="term" value="F:RNA methyltransferase activity"/>
    <property type="evidence" value="ECO:0007669"/>
    <property type="project" value="InterPro"/>
</dbReference>
<feature type="region of interest" description="Disordered" evidence="7">
    <location>
        <begin position="485"/>
        <end position="562"/>
    </location>
</feature>
<proteinExistence type="inferred from homology"/>
<accession>A0A2S2Q157</accession>
<dbReference type="InterPro" id="IPR049561">
    <property type="entry name" value="NSUN5_7_fdxn-like"/>
</dbReference>
<keyword evidence="2 5" id="KW-0808">Transferase</keyword>
<comment type="caution">
    <text evidence="5">Lacks conserved residue(s) required for the propagation of feature annotation.</text>
</comment>
<dbReference type="PANTHER" id="PTHR22807:SF4">
    <property type="entry name" value="28S RRNA (CYTOSINE-C(5))-METHYLTRANSFERASE"/>
    <property type="match status" value="1"/>
</dbReference>
<evidence type="ECO:0000256" key="7">
    <source>
        <dbReference type="SAM" id="MobiDB-lite"/>
    </source>
</evidence>
<keyword evidence="4 5" id="KW-0694">RNA-binding</keyword>